<name>A0A4Y7RWE9_9FIRM</name>
<proteinExistence type="predicted"/>
<gene>
    <name evidence="2" type="ORF">Pmgp_00207</name>
</gene>
<dbReference type="RefSeq" id="WP_134212113.1">
    <property type="nucleotide sequence ID" value="NZ_QFFZ01000002.1"/>
</dbReference>
<feature type="coiled-coil region" evidence="1">
    <location>
        <begin position="70"/>
        <end position="97"/>
    </location>
</feature>
<reference evidence="2 3" key="1">
    <citation type="journal article" date="2018" name="Environ. Microbiol.">
        <title>Novel energy conservation strategies and behaviour of Pelotomaculum schinkii driving syntrophic propionate catabolism.</title>
        <authorList>
            <person name="Hidalgo-Ahumada C.A.P."/>
            <person name="Nobu M.K."/>
            <person name="Narihiro T."/>
            <person name="Tamaki H."/>
            <person name="Liu W.T."/>
            <person name="Kamagata Y."/>
            <person name="Stams A.J.M."/>
            <person name="Imachi H."/>
            <person name="Sousa D.Z."/>
        </authorList>
    </citation>
    <scope>NUCLEOTIDE SEQUENCE [LARGE SCALE GENOMIC DNA]</scope>
    <source>
        <strain evidence="2 3">MGP</strain>
    </source>
</reference>
<protein>
    <submittedName>
        <fullName evidence="2">Uncharacterized protein</fullName>
    </submittedName>
</protein>
<evidence type="ECO:0000256" key="1">
    <source>
        <dbReference type="SAM" id="Coils"/>
    </source>
</evidence>
<dbReference type="SUPFAM" id="SSF75712">
    <property type="entry name" value="Rad50 coiled-coil Zn hook"/>
    <property type="match status" value="1"/>
</dbReference>
<organism evidence="2 3">
    <name type="scientific">Pelotomaculum propionicicum</name>
    <dbReference type="NCBI Taxonomy" id="258475"/>
    <lineage>
        <taxon>Bacteria</taxon>
        <taxon>Bacillati</taxon>
        <taxon>Bacillota</taxon>
        <taxon>Clostridia</taxon>
        <taxon>Eubacteriales</taxon>
        <taxon>Desulfotomaculaceae</taxon>
        <taxon>Pelotomaculum</taxon>
    </lineage>
</organism>
<keyword evidence="1" id="KW-0175">Coiled coil</keyword>
<sequence length="128" mass="14182">MDIFKKVTEGAKTIGESAKTIGKKSSDLVESTKLKFEISKLEKEAENNIAALGNLVFLQFKGEEGHGEEIERLLKSTKSLEEEIAELEEQVAKLNPKPPVCPKCQTELPLAAKYCWNCGFELAQQNPS</sequence>
<comment type="caution">
    <text evidence="2">The sequence shown here is derived from an EMBL/GenBank/DDBJ whole genome shotgun (WGS) entry which is preliminary data.</text>
</comment>
<dbReference type="EMBL" id="QFFZ01000002">
    <property type="protein sequence ID" value="TEB13314.1"/>
    <property type="molecule type" value="Genomic_DNA"/>
</dbReference>
<evidence type="ECO:0000313" key="3">
    <source>
        <dbReference type="Proteomes" id="UP000297597"/>
    </source>
</evidence>
<dbReference type="OrthoDB" id="1807261at2"/>
<dbReference type="Proteomes" id="UP000297597">
    <property type="component" value="Unassembled WGS sequence"/>
</dbReference>
<dbReference type="Gene3D" id="1.10.287.510">
    <property type="entry name" value="Helix hairpin bin"/>
    <property type="match status" value="1"/>
</dbReference>
<accession>A0A4Y7RWE9</accession>
<keyword evidence="3" id="KW-1185">Reference proteome</keyword>
<dbReference type="AlphaFoldDB" id="A0A4Y7RWE9"/>
<evidence type="ECO:0000313" key="2">
    <source>
        <dbReference type="EMBL" id="TEB13314.1"/>
    </source>
</evidence>